<proteinExistence type="predicted"/>
<gene>
    <name evidence="1" type="ORF">IT779_24140</name>
</gene>
<dbReference type="PANTHER" id="PTHR30483">
    <property type="entry name" value="LEUCINE-SPECIFIC-BINDING PROTEIN"/>
    <property type="match status" value="1"/>
</dbReference>
<comment type="caution">
    <text evidence="1">The sequence shown here is derived from an EMBL/GenBank/DDBJ whole genome shotgun (WGS) entry which is preliminary data.</text>
</comment>
<keyword evidence="2" id="KW-1185">Reference proteome</keyword>
<dbReference type="EMBL" id="JADMLG010000010">
    <property type="protein sequence ID" value="MBH0779363.1"/>
    <property type="molecule type" value="Genomic_DNA"/>
</dbReference>
<evidence type="ECO:0000313" key="1">
    <source>
        <dbReference type="EMBL" id="MBH0779363.1"/>
    </source>
</evidence>
<protein>
    <submittedName>
        <fullName evidence="1">Amino acid ABC transporter substrate-binding protein</fullName>
    </submittedName>
</protein>
<organism evidence="1 2">
    <name type="scientific">Nocardia bovistercoris</name>
    <dbReference type="NCBI Taxonomy" id="2785916"/>
    <lineage>
        <taxon>Bacteria</taxon>
        <taxon>Bacillati</taxon>
        <taxon>Actinomycetota</taxon>
        <taxon>Actinomycetes</taxon>
        <taxon>Mycobacteriales</taxon>
        <taxon>Nocardiaceae</taxon>
        <taxon>Nocardia</taxon>
    </lineage>
</organism>
<reference evidence="1" key="1">
    <citation type="submission" date="2020-11" db="EMBL/GenBank/DDBJ databases">
        <title>Nocardia NEAU-351.nov., a novel actinomycete isolated from the cow dung.</title>
        <authorList>
            <person name="Zhang X."/>
        </authorList>
    </citation>
    <scope>NUCLEOTIDE SEQUENCE</scope>
    <source>
        <strain evidence="1">NEAU-351</strain>
    </source>
</reference>
<dbReference type="PANTHER" id="PTHR30483:SF6">
    <property type="entry name" value="PERIPLASMIC BINDING PROTEIN OF ABC TRANSPORTER FOR NATURAL AMINO ACIDS"/>
    <property type="match status" value="1"/>
</dbReference>
<dbReference type="InterPro" id="IPR051010">
    <property type="entry name" value="BCAA_transport"/>
</dbReference>
<name>A0A931N662_9NOCA</name>
<dbReference type="Gene3D" id="3.40.50.2300">
    <property type="match status" value="2"/>
</dbReference>
<dbReference type="RefSeq" id="WP_196151672.1">
    <property type="nucleotide sequence ID" value="NZ_JADMLG010000010.1"/>
</dbReference>
<dbReference type="InterPro" id="IPR028082">
    <property type="entry name" value="Peripla_BP_I"/>
</dbReference>
<dbReference type="AlphaFoldDB" id="A0A931N662"/>
<dbReference type="Proteomes" id="UP000655751">
    <property type="component" value="Unassembled WGS sequence"/>
</dbReference>
<dbReference type="SUPFAM" id="SSF53822">
    <property type="entry name" value="Periplasmic binding protein-like I"/>
    <property type="match status" value="1"/>
</dbReference>
<accession>A0A931N662</accession>
<evidence type="ECO:0000313" key="2">
    <source>
        <dbReference type="Proteomes" id="UP000655751"/>
    </source>
</evidence>
<sequence>MTEPVSVTGFKRKLRELVDKALEASAMERRTLAGQAKVTSVELSAAISADAPVPTRDVTRAIVAECLRHTDPLFTADQRENVLAGWEQRRQNAEVASNVARLGGADRRSGLVIAPPGMDRPRGEPVEPERVAPIRRIFGAVRARVRRHPRVTIVAVVSVVLAAVLAPLSMLDDEHPCVAAGLTLIDGECVGVTDAAFTDFDTASKEVVARIQEQNRKLDGDYVTIALLGPLSQPGDPERPGQLDSEQAEQLLTGAALAQQRVNSTPLLRDTRPRIRLLLANTGARQTHWQAPVQQLIDIAGNPAEHLVAVIPIGTSVVPTRDAALALSHAGIPLVAAIATAEDFDYAHIDGMLRASPTTSDYVAALADRIQNVRDSSAIVVWDQNSETRGDLFTGGLQKAFHDKLGKWIGNLNDQGFVGATIPGDTWPRDFDNVTINICQSGADIVLYAGRVTDLSALIDSLAHRGCPRPLRIISAAAAFTSVDRTAREKLQKAGLTLTYAGVTDPHTWPDGRGDPPPGYLTYAEALAGLGGDSLDSADAYTCLAHDAVLTATQAIRLATRNPRLPKPPDVLTQLRNLNTAYAIPGCSGTLSYNTTSNGAPMGTPIQIVTIP</sequence>
<dbReference type="CDD" id="cd06268">
    <property type="entry name" value="PBP1_ABC_transporter_LIVBP-like"/>
    <property type="match status" value="1"/>
</dbReference>